<evidence type="ECO:0000256" key="11">
    <source>
        <dbReference type="ARBA" id="ARBA00078564"/>
    </source>
</evidence>
<keyword evidence="6 12" id="KW-1133">Transmembrane helix</keyword>
<feature type="domain" description="Glycosyltransferase 2-like" evidence="13">
    <location>
        <begin position="162"/>
        <end position="366"/>
    </location>
</feature>
<dbReference type="AlphaFoldDB" id="A0AAU8H209"/>
<feature type="transmembrane region" description="Helical" evidence="12">
    <location>
        <begin position="459"/>
        <end position="480"/>
    </location>
</feature>
<protein>
    <recommendedName>
        <fullName evidence="10">Beta-monoglucosyldiacylglycerol synthase</fullName>
        <ecNumber evidence="9">2.4.1.336</ecNumber>
    </recommendedName>
    <alternativeName>
        <fullName evidence="11">UDP-glucose:1,2-diacylglycerol 3-beta-D-glucosyltransferase</fullName>
    </alternativeName>
</protein>
<dbReference type="KEGG" id="tob:V4D31_01460"/>
<gene>
    <name evidence="14" type="ORF">V4D31_01460</name>
</gene>
<evidence type="ECO:0000259" key="13">
    <source>
        <dbReference type="Pfam" id="PF13632"/>
    </source>
</evidence>
<evidence type="ECO:0000256" key="6">
    <source>
        <dbReference type="ARBA" id="ARBA00022989"/>
    </source>
</evidence>
<feature type="transmembrane region" description="Helical" evidence="12">
    <location>
        <begin position="33"/>
        <end position="51"/>
    </location>
</feature>
<evidence type="ECO:0000256" key="8">
    <source>
        <dbReference type="ARBA" id="ARBA00053004"/>
    </source>
</evidence>
<dbReference type="RefSeq" id="WP_353686476.1">
    <property type="nucleotide sequence ID" value="NZ_CP144374.1"/>
</dbReference>
<feature type="transmembrane region" description="Helical" evidence="12">
    <location>
        <begin position="389"/>
        <end position="411"/>
    </location>
</feature>
<evidence type="ECO:0000256" key="9">
    <source>
        <dbReference type="ARBA" id="ARBA00066964"/>
    </source>
</evidence>
<keyword evidence="5" id="KW-0460">Magnesium</keyword>
<comment type="catalytic activity">
    <reaction evidence="8">
        <text>a 1,2-diacyl-sn-glycerol + UDP-alpha-D-glucose = a 1,2-diacyl-3-O-(beta-D-glucopyranosyl)-sn-glycerol + UDP + H(+)</text>
        <dbReference type="Rhea" id="RHEA:17285"/>
        <dbReference type="ChEBI" id="CHEBI:15378"/>
        <dbReference type="ChEBI" id="CHEBI:17815"/>
        <dbReference type="ChEBI" id="CHEBI:58223"/>
        <dbReference type="ChEBI" id="CHEBI:58885"/>
        <dbReference type="ChEBI" id="CHEBI:75799"/>
        <dbReference type="EC" id="2.4.1.336"/>
    </reaction>
</comment>
<dbReference type="EC" id="2.4.1.336" evidence="9"/>
<feature type="transmembrane region" description="Helical" evidence="12">
    <location>
        <begin position="432"/>
        <end position="453"/>
    </location>
</feature>
<evidence type="ECO:0000313" key="14">
    <source>
        <dbReference type="EMBL" id="XCH48836.1"/>
    </source>
</evidence>
<evidence type="ECO:0000256" key="7">
    <source>
        <dbReference type="ARBA" id="ARBA00023136"/>
    </source>
</evidence>
<sequence>MKNAGWSFSSKFLYFSIISGYIFYIFHLNFFEAIVNCISLCLFSLELLVIFDTTKKHRLRKTDFIELPADYKPFVSIFVPICKEPAEVVTPALISLSELDYENYEVYALVNNTPYDKEVRSIEKICQSLGEKVKFFYIPQIEGFKAGVLNYALNLTSPKTEIVAVVDSDYIVEKDFLKKTVGYFKDPEIAVVQLPQNYFLNDTAVSKGMYYAYRYFFSTVMNTCNEYNAASFMGTMGLIRKSVLESIGGFSKEVITEDSEIGIRIHELGYKTVYIDHSKGKGLMPYSYAAYKKQRARWVFGNMQTIIKNLRFFIFSRLNFMQKLCYLAQNTIWFNNLFIPFWIMLLSCFEFVSFSFAFVVPYLAFLSSRALGLFFAMPVNTAVGLKERLYAFISFLSLTLPMATEWIKCLIYPKKEFWRTPKFKENFGIFRYLREGLSEILILIFSGLAFSVGILKNQFVLATGAFVNGLIYSSAIWQLYGFFKLSRSEKNENWINFTTLEKTAS</sequence>
<organism evidence="14">
    <name type="scientific">Thermodesulfovibrio obliviosus</name>
    <dbReference type="NCBI Taxonomy" id="3118332"/>
    <lineage>
        <taxon>Bacteria</taxon>
        <taxon>Pseudomonadati</taxon>
        <taxon>Nitrospirota</taxon>
        <taxon>Thermodesulfovibrionia</taxon>
        <taxon>Thermodesulfovibrionales</taxon>
        <taxon>Thermodesulfovibrionaceae</taxon>
        <taxon>Thermodesulfovibrio</taxon>
    </lineage>
</organism>
<dbReference type="SUPFAM" id="SSF53448">
    <property type="entry name" value="Nucleotide-diphospho-sugar transferases"/>
    <property type="match status" value="1"/>
</dbReference>
<dbReference type="GO" id="GO:0016758">
    <property type="term" value="F:hexosyltransferase activity"/>
    <property type="evidence" value="ECO:0007669"/>
    <property type="project" value="TreeGrafter"/>
</dbReference>
<dbReference type="PANTHER" id="PTHR43867:SF4">
    <property type="entry name" value="BETA-(1-3)-GLUCOSYL TRANSFERASE"/>
    <property type="match status" value="1"/>
</dbReference>
<dbReference type="PANTHER" id="PTHR43867">
    <property type="entry name" value="CELLULOSE SYNTHASE CATALYTIC SUBUNIT A [UDP-FORMING]"/>
    <property type="match status" value="1"/>
</dbReference>
<dbReference type="Gene3D" id="3.90.550.10">
    <property type="entry name" value="Spore Coat Polysaccharide Biosynthesis Protein SpsA, Chain A"/>
    <property type="match status" value="1"/>
</dbReference>
<dbReference type="InterPro" id="IPR029044">
    <property type="entry name" value="Nucleotide-diphossugar_trans"/>
</dbReference>
<feature type="transmembrane region" description="Helical" evidence="12">
    <location>
        <begin position="341"/>
        <end position="365"/>
    </location>
</feature>
<proteinExistence type="predicted"/>
<keyword evidence="7 12" id="KW-0472">Membrane</keyword>
<keyword evidence="4 12" id="KW-0812">Transmembrane</keyword>
<evidence type="ECO:0000256" key="10">
    <source>
        <dbReference type="ARBA" id="ARBA00068721"/>
    </source>
</evidence>
<keyword evidence="3" id="KW-0808">Transferase</keyword>
<evidence type="ECO:0000256" key="12">
    <source>
        <dbReference type="SAM" id="Phobius"/>
    </source>
</evidence>
<name>A0AAU8H209_9BACT</name>
<dbReference type="InterPro" id="IPR050321">
    <property type="entry name" value="Glycosyltr_2/OpgH_subfam"/>
</dbReference>
<evidence type="ECO:0000256" key="3">
    <source>
        <dbReference type="ARBA" id="ARBA00022679"/>
    </source>
</evidence>
<dbReference type="Pfam" id="PF13632">
    <property type="entry name" value="Glyco_trans_2_3"/>
    <property type="match status" value="1"/>
</dbReference>
<reference evidence="14" key="1">
    <citation type="submission" date="2024-01" db="EMBL/GenBank/DDBJ databases">
        <title>The first autotrophic representatives of the genus Thermodesulfovibrio.</title>
        <authorList>
            <person name="Maltseva A.I."/>
            <person name="Elcheninov A.G."/>
            <person name="Kublanov I.V."/>
            <person name="Lebedinsky A.V."/>
            <person name="Frolov E.N."/>
        </authorList>
    </citation>
    <scope>NUCLEOTIDE SEQUENCE</scope>
    <source>
        <strain evidence="14">3462-1</strain>
    </source>
</reference>
<evidence type="ECO:0000256" key="2">
    <source>
        <dbReference type="ARBA" id="ARBA00022676"/>
    </source>
</evidence>
<dbReference type="EMBL" id="CP144374">
    <property type="protein sequence ID" value="XCH48836.1"/>
    <property type="molecule type" value="Genomic_DNA"/>
</dbReference>
<evidence type="ECO:0000256" key="1">
    <source>
        <dbReference type="ARBA" id="ARBA00004141"/>
    </source>
</evidence>
<evidence type="ECO:0000256" key="4">
    <source>
        <dbReference type="ARBA" id="ARBA00022692"/>
    </source>
</evidence>
<evidence type="ECO:0000256" key="5">
    <source>
        <dbReference type="ARBA" id="ARBA00022842"/>
    </source>
</evidence>
<dbReference type="FunFam" id="3.90.550.10:FF:000164">
    <property type="entry name" value="Beta-(1-3)-glucosyl transferase"/>
    <property type="match status" value="1"/>
</dbReference>
<comment type="subcellular location">
    <subcellularLocation>
        <location evidence="1">Membrane</location>
        <topology evidence="1">Multi-pass membrane protein</topology>
    </subcellularLocation>
</comment>
<dbReference type="InterPro" id="IPR001173">
    <property type="entry name" value="Glyco_trans_2-like"/>
</dbReference>
<feature type="transmembrane region" description="Helical" evidence="12">
    <location>
        <begin position="12"/>
        <end position="27"/>
    </location>
</feature>
<keyword evidence="2" id="KW-0328">Glycosyltransferase</keyword>
<accession>A0AAU8H209</accession>
<dbReference type="GO" id="GO:0005886">
    <property type="term" value="C:plasma membrane"/>
    <property type="evidence" value="ECO:0007669"/>
    <property type="project" value="TreeGrafter"/>
</dbReference>